<protein>
    <recommendedName>
        <fullName evidence="3">BED-type domain-containing protein</fullName>
    </recommendedName>
</protein>
<proteinExistence type="predicted"/>
<dbReference type="Proteomes" id="UP000237000">
    <property type="component" value="Unassembled WGS sequence"/>
</dbReference>
<sequence length="191" mass="22067">ENPESKKHYVYLECKYCKKVIKGGVKRMKDYLAHTKKNVAPCKEVPKDVKNELVEYSKGTKNKHLAQAQIDERVDSGAYFGSVMDGGAKSCHLISSTRGVRGPMDRFIVNLDDDDEDFRNKATPIRQNFIEMWNRVCLDIGRFFFKNAFSFNVARSPFFSMCRSIGLYDQGLKPPSMHKLRTWILREELNT</sequence>
<comment type="caution">
    <text evidence="1">The sequence shown here is derived from an EMBL/GenBank/DDBJ whole genome shotgun (WGS) entry which is preliminary data.</text>
</comment>
<reference evidence="2" key="1">
    <citation type="submission" date="2016-06" db="EMBL/GenBank/DDBJ databases">
        <title>Parallel loss of symbiosis genes in relatives of nitrogen-fixing non-legume Parasponia.</title>
        <authorList>
            <person name="Van Velzen R."/>
            <person name="Holmer R."/>
            <person name="Bu F."/>
            <person name="Rutten L."/>
            <person name="Van Zeijl A."/>
            <person name="Liu W."/>
            <person name="Santuari L."/>
            <person name="Cao Q."/>
            <person name="Sharma T."/>
            <person name="Shen D."/>
            <person name="Roswanjaya Y."/>
            <person name="Wardhani T."/>
            <person name="Kalhor M.S."/>
            <person name="Jansen J."/>
            <person name="Van den Hoogen J."/>
            <person name="Gungor B."/>
            <person name="Hartog M."/>
            <person name="Hontelez J."/>
            <person name="Verver J."/>
            <person name="Yang W.-C."/>
            <person name="Schijlen E."/>
            <person name="Repin R."/>
            <person name="Schilthuizen M."/>
            <person name="Schranz E."/>
            <person name="Heidstra R."/>
            <person name="Miyata K."/>
            <person name="Fedorova E."/>
            <person name="Kohlen W."/>
            <person name="Bisseling T."/>
            <person name="Smit S."/>
            <person name="Geurts R."/>
        </authorList>
    </citation>
    <scope>NUCLEOTIDE SEQUENCE [LARGE SCALE GENOMIC DNA]</scope>
    <source>
        <strain evidence="2">cv. RG33-2</strain>
    </source>
</reference>
<dbReference type="PANTHER" id="PTHR46951">
    <property type="entry name" value="BED-TYPE DOMAIN-CONTAINING PROTEIN"/>
    <property type="match status" value="1"/>
</dbReference>
<evidence type="ECO:0000313" key="2">
    <source>
        <dbReference type="Proteomes" id="UP000237000"/>
    </source>
</evidence>
<dbReference type="InParanoid" id="A0A2P5G1L0"/>
<evidence type="ECO:0008006" key="3">
    <source>
        <dbReference type="Google" id="ProtNLM"/>
    </source>
</evidence>
<accession>A0A2P5G1L0</accession>
<keyword evidence="2" id="KW-1185">Reference proteome</keyword>
<dbReference type="AlphaFoldDB" id="A0A2P5G1L0"/>
<feature type="non-terminal residue" evidence="1">
    <location>
        <position position="1"/>
    </location>
</feature>
<gene>
    <name evidence="1" type="ORF">TorRG33x02_002480</name>
</gene>
<dbReference type="PANTHER" id="PTHR46951:SF2">
    <property type="entry name" value="BED-TYPE DOMAIN-CONTAINING PROTEIN"/>
    <property type="match status" value="1"/>
</dbReference>
<dbReference type="EMBL" id="JXTC01000001">
    <property type="protein sequence ID" value="POO03944.1"/>
    <property type="molecule type" value="Genomic_DNA"/>
</dbReference>
<organism evidence="1 2">
    <name type="scientific">Trema orientale</name>
    <name type="common">Charcoal tree</name>
    <name type="synonym">Celtis orientalis</name>
    <dbReference type="NCBI Taxonomy" id="63057"/>
    <lineage>
        <taxon>Eukaryota</taxon>
        <taxon>Viridiplantae</taxon>
        <taxon>Streptophyta</taxon>
        <taxon>Embryophyta</taxon>
        <taxon>Tracheophyta</taxon>
        <taxon>Spermatophyta</taxon>
        <taxon>Magnoliopsida</taxon>
        <taxon>eudicotyledons</taxon>
        <taxon>Gunneridae</taxon>
        <taxon>Pentapetalae</taxon>
        <taxon>rosids</taxon>
        <taxon>fabids</taxon>
        <taxon>Rosales</taxon>
        <taxon>Cannabaceae</taxon>
        <taxon>Trema</taxon>
    </lineage>
</organism>
<evidence type="ECO:0000313" key="1">
    <source>
        <dbReference type="EMBL" id="POO03944.1"/>
    </source>
</evidence>
<dbReference type="STRING" id="63057.A0A2P5G1L0"/>
<dbReference type="OrthoDB" id="1679603at2759"/>
<name>A0A2P5G1L0_TREOI</name>